<name>A0A0C3LCS1_9AGAM</name>
<sequence>MLVFHALLAGLDKNHLARTTESDHGRDSNVLTSRPGRLPLWELSLKTPRTRRPPPCSLKAHRTSPS</sequence>
<evidence type="ECO:0000256" key="1">
    <source>
        <dbReference type="SAM" id="MobiDB-lite"/>
    </source>
</evidence>
<dbReference type="EMBL" id="KN822960">
    <property type="protein sequence ID" value="KIO31713.1"/>
    <property type="molecule type" value="Genomic_DNA"/>
</dbReference>
<dbReference type="Proteomes" id="UP000054248">
    <property type="component" value="Unassembled WGS sequence"/>
</dbReference>
<evidence type="ECO:0000313" key="2">
    <source>
        <dbReference type="EMBL" id="KIO31713.1"/>
    </source>
</evidence>
<reference evidence="2 3" key="1">
    <citation type="submission" date="2014-04" db="EMBL/GenBank/DDBJ databases">
        <authorList>
            <consortium name="DOE Joint Genome Institute"/>
            <person name="Kuo A."/>
            <person name="Girlanda M."/>
            <person name="Perotto S."/>
            <person name="Kohler A."/>
            <person name="Nagy L.G."/>
            <person name="Floudas D."/>
            <person name="Copeland A."/>
            <person name="Barry K.W."/>
            <person name="Cichocki N."/>
            <person name="Veneault-Fourrey C."/>
            <person name="LaButti K."/>
            <person name="Lindquist E.A."/>
            <person name="Lipzen A."/>
            <person name="Lundell T."/>
            <person name="Morin E."/>
            <person name="Murat C."/>
            <person name="Sun H."/>
            <person name="Tunlid A."/>
            <person name="Henrissat B."/>
            <person name="Grigoriev I.V."/>
            <person name="Hibbett D.S."/>
            <person name="Martin F."/>
            <person name="Nordberg H.P."/>
            <person name="Cantor M.N."/>
            <person name="Hua S.X."/>
        </authorList>
    </citation>
    <scope>NUCLEOTIDE SEQUENCE [LARGE SCALE GENOMIC DNA]</scope>
    <source>
        <strain evidence="2 3">MUT 4182</strain>
    </source>
</reference>
<keyword evidence="3" id="KW-1185">Reference proteome</keyword>
<protein>
    <submittedName>
        <fullName evidence="2">Uncharacterized protein</fullName>
    </submittedName>
</protein>
<organism evidence="2 3">
    <name type="scientific">Tulasnella calospora MUT 4182</name>
    <dbReference type="NCBI Taxonomy" id="1051891"/>
    <lineage>
        <taxon>Eukaryota</taxon>
        <taxon>Fungi</taxon>
        <taxon>Dikarya</taxon>
        <taxon>Basidiomycota</taxon>
        <taxon>Agaricomycotina</taxon>
        <taxon>Agaricomycetes</taxon>
        <taxon>Cantharellales</taxon>
        <taxon>Tulasnellaceae</taxon>
        <taxon>Tulasnella</taxon>
    </lineage>
</organism>
<reference evidence="3" key="2">
    <citation type="submission" date="2015-01" db="EMBL/GenBank/DDBJ databases">
        <title>Evolutionary Origins and Diversification of the Mycorrhizal Mutualists.</title>
        <authorList>
            <consortium name="DOE Joint Genome Institute"/>
            <consortium name="Mycorrhizal Genomics Consortium"/>
            <person name="Kohler A."/>
            <person name="Kuo A."/>
            <person name="Nagy L.G."/>
            <person name="Floudas D."/>
            <person name="Copeland A."/>
            <person name="Barry K.W."/>
            <person name="Cichocki N."/>
            <person name="Veneault-Fourrey C."/>
            <person name="LaButti K."/>
            <person name="Lindquist E.A."/>
            <person name="Lipzen A."/>
            <person name="Lundell T."/>
            <person name="Morin E."/>
            <person name="Murat C."/>
            <person name="Riley R."/>
            <person name="Ohm R."/>
            <person name="Sun H."/>
            <person name="Tunlid A."/>
            <person name="Henrissat B."/>
            <person name="Grigoriev I.V."/>
            <person name="Hibbett D.S."/>
            <person name="Martin F."/>
        </authorList>
    </citation>
    <scope>NUCLEOTIDE SEQUENCE [LARGE SCALE GENOMIC DNA]</scope>
    <source>
        <strain evidence="3">MUT 4182</strain>
    </source>
</reference>
<gene>
    <name evidence="2" type="ORF">M407DRAFT_241665</name>
</gene>
<dbReference type="AlphaFoldDB" id="A0A0C3LCS1"/>
<evidence type="ECO:0000313" key="3">
    <source>
        <dbReference type="Proteomes" id="UP000054248"/>
    </source>
</evidence>
<dbReference type="HOGENOM" id="CLU_2833040_0_0_1"/>
<feature type="region of interest" description="Disordered" evidence="1">
    <location>
        <begin position="14"/>
        <end position="66"/>
    </location>
</feature>
<accession>A0A0C3LCS1</accession>
<proteinExistence type="predicted"/>
<feature type="compositionally biased region" description="Basic and acidic residues" evidence="1">
    <location>
        <begin position="14"/>
        <end position="27"/>
    </location>
</feature>